<accession>A0A839XEW8</accession>
<dbReference type="Proteomes" id="UP000564573">
    <property type="component" value="Unassembled WGS sequence"/>
</dbReference>
<reference evidence="1 2" key="1">
    <citation type="submission" date="2020-08" db="EMBL/GenBank/DDBJ databases">
        <title>Sequencing the genomes of 1000 actinobacteria strains.</title>
        <authorList>
            <person name="Klenk H.-P."/>
        </authorList>
    </citation>
    <scope>NUCLEOTIDE SEQUENCE [LARGE SCALE GENOMIC DNA]</scope>
    <source>
        <strain evidence="1 2">DSM 45267</strain>
    </source>
</reference>
<sequence>MTETKPALVLHLVSGGEPLVFPLHADAVDEVTSQLNLHLDHGSVQSIRDADDRTVHVNFAHVAAAYVDDLQRSGKVFGMP</sequence>
<dbReference type="AlphaFoldDB" id="A0A839XEW8"/>
<gene>
    <name evidence="1" type="ORF">FB384_001406</name>
</gene>
<name>A0A839XEW8_9PSEU</name>
<proteinExistence type="predicted"/>
<organism evidence="1 2">
    <name type="scientific">Prauserella sediminis</name>
    <dbReference type="NCBI Taxonomy" id="577680"/>
    <lineage>
        <taxon>Bacteria</taxon>
        <taxon>Bacillati</taxon>
        <taxon>Actinomycetota</taxon>
        <taxon>Actinomycetes</taxon>
        <taxon>Pseudonocardiales</taxon>
        <taxon>Pseudonocardiaceae</taxon>
        <taxon>Prauserella</taxon>
        <taxon>Prauserella salsuginis group</taxon>
    </lineage>
</organism>
<comment type="caution">
    <text evidence="1">The sequence shown here is derived from an EMBL/GenBank/DDBJ whole genome shotgun (WGS) entry which is preliminary data.</text>
</comment>
<evidence type="ECO:0000313" key="2">
    <source>
        <dbReference type="Proteomes" id="UP000564573"/>
    </source>
</evidence>
<keyword evidence="2" id="KW-1185">Reference proteome</keyword>
<dbReference type="EMBL" id="JACIBS010000001">
    <property type="protein sequence ID" value="MBB3662502.1"/>
    <property type="molecule type" value="Genomic_DNA"/>
</dbReference>
<protein>
    <submittedName>
        <fullName evidence="1">Uncharacterized protein</fullName>
    </submittedName>
</protein>
<evidence type="ECO:0000313" key="1">
    <source>
        <dbReference type="EMBL" id="MBB3662502.1"/>
    </source>
</evidence>
<dbReference type="RefSeq" id="WP_183780470.1">
    <property type="nucleotide sequence ID" value="NZ_JACIBS010000001.1"/>
</dbReference>